<dbReference type="EMBL" id="VSRR010000418">
    <property type="protein sequence ID" value="MPC15328.1"/>
    <property type="molecule type" value="Genomic_DNA"/>
</dbReference>
<protein>
    <submittedName>
        <fullName evidence="1">Uncharacterized protein</fullName>
    </submittedName>
</protein>
<accession>A0A5B7D1H1</accession>
<dbReference type="Proteomes" id="UP000324222">
    <property type="component" value="Unassembled WGS sequence"/>
</dbReference>
<evidence type="ECO:0000313" key="1">
    <source>
        <dbReference type="EMBL" id="MPC15328.1"/>
    </source>
</evidence>
<evidence type="ECO:0000313" key="2">
    <source>
        <dbReference type="Proteomes" id="UP000324222"/>
    </source>
</evidence>
<name>A0A5B7D1H1_PORTR</name>
<keyword evidence="2" id="KW-1185">Reference proteome</keyword>
<reference evidence="1 2" key="1">
    <citation type="submission" date="2019-05" db="EMBL/GenBank/DDBJ databases">
        <title>Another draft genome of Portunus trituberculatus and its Hox gene families provides insights of decapod evolution.</title>
        <authorList>
            <person name="Jeong J.-H."/>
            <person name="Song I."/>
            <person name="Kim S."/>
            <person name="Choi T."/>
            <person name="Kim D."/>
            <person name="Ryu S."/>
            <person name="Kim W."/>
        </authorList>
    </citation>
    <scope>NUCLEOTIDE SEQUENCE [LARGE SCALE GENOMIC DNA]</scope>
    <source>
        <tissue evidence="1">Muscle</tissue>
    </source>
</reference>
<dbReference type="AlphaFoldDB" id="A0A5B7D1H1"/>
<gene>
    <name evidence="1" type="ORF">E2C01_008115</name>
</gene>
<proteinExistence type="predicted"/>
<comment type="caution">
    <text evidence="1">The sequence shown here is derived from an EMBL/GenBank/DDBJ whole genome shotgun (WGS) entry which is preliminary data.</text>
</comment>
<organism evidence="1 2">
    <name type="scientific">Portunus trituberculatus</name>
    <name type="common">Swimming crab</name>
    <name type="synonym">Neptunus trituberculatus</name>
    <dbReference type="NCBI Taxonomy" id="210409"/>
    <lineage>
        <taxon>Eukaryota</taxon>
        <taxon>Metazoa</taxon>
        <taxon>Ecdysozoa</taxon>
        <taxon>Arthropoda</taxon>
        <taxon>Crustacea</taxon>
        <taxon>Multicrustacea</taxon>
        <taxon>Malacostraca</taxon>
        <taxon>Eumalacostraca</taxon>
        <taxon>Eucarida</taxon>
        <taxon>Decapoda</taxon>
        <taxon>Pleocyemata</taxon>
        <taxon>Brachyura</taxon>
        <taxon>Eubrachyura</taxon>
        <taxon>Portunoidea</taxon>
        <taxon>Portunidae</taxon>
        <taxon>Portuninae</taxon>
        <taxon>Portunus</taxon>
    </lineage>
</organism>
<sequence>MRNVHLHAIHYHLCYAFSTKRWISDTETVIIPGKISIILPQVLQLAEAKCQRHLFFEDSEEELEK</sequence>